<accession>A0A432VY32</accession>
<dbReference type="AlphaFoldDB" id="A0A432VY32"/>
<gene>
    <name evidence="1" type="ORF">CWE06_01215</name>
</gene>
<organism evidence="1 2">
    <name type="scientific">Aliidiomarina haloalkalitolerans</name>
    <dbReference type="NCBI Taxonomy" id="859059"/>
    <lineage>
        <taxon>Bacteria</taxon>
        <taxon>Pseudomonadati</taxon>
        <taxon>Pseudomonadota</taxon>
        <taxon>Gammaproteobacteria</taxon>
        <taxon>Alteromonadales</taxon>
        <taxon>Idiomarinaceae</taxon>
        <taxon>Aliidiomarina</taxon>
    </lineage>
</organism>
<dbReference type="Pfam" id="PF11399">
    <property type="entry name" value="DUF3192"/>
    <property type="match status" value="1"/>
</dbReference>
<evidence type="ECO:0000313" key="2">
    <source>
        <dbReference type="Proteomes" id="UP000288212"/>
    </source>
</evidence>
<reference evidence="1 2" key="1">
    <citation type="journal article" date="2011" name="Front. Microbiol.">
        <title>Genomic signatures of strain selection and enhancement in Bacillus atrophaeus var. globigii, a historical biowarfare simulant.</title>
        <authorList>
            <person name="Gibbons H.S."/>
            <person name="Broomall S.M."/>
            <person name="McNew L.A."/>
            <person name="Daligault H."/>
            <person name="Chapman C."/>
            <person name="Bruce D."/>
            <person name="Karavis M."/>
            <person name="Krepps M."/>
            <person name="McGregor P.A."/>
            <person name="Hong C."/>
            <person name="Park K.H."/>
            <person name="Akmal A."/>
            <person name="Feldman A."/>
            <person name="Lin J.S."/>
            <person name="Chang W.E."/>
            <person name="Higgs B.W."/>
            <person name="Demirev P."/>
            <person name="Lindquist J."/>
            <person name="Liem A."/>
            <person name="Fochler E."/>
            <person name="Read T.D."/>
            <person name="Tapia R."/>
            <person name="Johnson S."/>
            <person name="Bishop-Lilly K.A."/>
            <person name="Detter C."/>
            <person name="Han C."/>
            <person name="Sozhamannan S."/>
            <person name="Rosenzweig C.N."/>
            <person name="Skowronski E.W."/>
        </authorList>
    </citation>
    <scope>NUCLEOTIDE SEQUENCE [LARGE SCALE GENOMIC DNA]</scope>
    <source>
        <strain evidence="1 2">AK5</strain>
    </source>
</reference>
<dbReference type="Proteomes" id="UP000288212">
    <property type="component" value="Unassembled WGS sequence"/>
</dbReference>
<name>A0A432VY32_9GAMM</name>
<dbReference type="OrthoDB" id="6399368at2"/>
<protein>
    <recommendedName>
        <fullName evidence="3">DUF3192 domain-containing protein</fullName>
    </recommendedName>
</protein>
<proteinExistence type="predicted"/>
<sequence>MKKGFLIALIGFVIYAVVAGGILHFYTANPETMTWREREIFNRKYIGRLKIGTSRDEVLRLLGPPDISEARAASDGRNVLILFYRTHHVKSDGITTRDETTPLLFTDNELFAWGETAYEVEFGPLK</sequence>
<evidence type="ECO:0008006" key="3">
    <source>
        <dbReference type="Google" id="ProtNLM"/>
    </source>
</evidence>
<dbReference type="EMBL" id="PIPI01000001">
    <property type="protein sequence ID" value="RUO21508.1"/>
    <property type="molecule type" value="Genomic_DNA"/>
</dbReference>
<dbReference type="InterPro" id="IPR021534">
    <property type="entry name" value="DUF3192"/>
</dbReference>
<evidence type="ECO:0000313" key="1">
    <source>
        <dbReference type="EMBL" id="RUO21508.1"/>
    </source>
</evidence>
<comment type="caution">
    <text evidence="1">The sequence shown here is derived from an EMBL/GenBank/DDBJ whole genome shotgun (WGS) entry which is preliminary data.</text>
</comment>
<keyword evidence="2" id="KW-1185">Reference proteome</keyword>
<dbReference type="RefSeq" id="WP_126790487.1">
    <property type="nucleotide sequence ID" value="NZ_PIPI01000001.1"/>
</dbReference>